<dbReference type="Proteomes" id="UP000595140">
    <property type="component" value="Unassembled WGS sequence"/>
</dbReference>
<evidence type="ECO:0000313" key="4">
    <source>
        <dbReference type="EMBL" id="VFQ80639.1"/>
    </source>
</evidence>
<protein>
    <recommendedName>
        <fullName evidence="3">SAM-dependent methyltransferase Erg6/SMT-type domain-containing protein</fullName>
    </recommendedName>
</protein>
<evidence type="ECO:0000313" key="5">
    <source>
        <dbReference type="Proteomes" id="UP000595140"/>
    </source>
</evidence>
<dbReference type="PROSITE" id="PS51685">
    <property type="entry name" value="SAM_MT_ERG6_SMT"/>
    <property type="match status" value="1"/>
</dbReference>
<keyword evidence="5" id="KW-1185">Reference proteome</keyword>
<dbReference type="PANTHER" id="PTHR44742:SF2">
    <property type="entry name" value="24-METHYLENESTEROL C-METHYLTRANSFERASE 2"/>
    <property type="match status" value="1"/>
</dbReference>
<organism evidence="4 5">
    <name type="scientific">Cuscuta campestris</name>
    <dbReference type="NCBI Taxonomy" id="132261"/>
    <lineage>
        <taxon>Eukaryota</taxon>
        <taxon>Viridiplantae</taxon>
        <taxon>Streptophyta</taxon>
        <taxon>Embryophyta</taxon>
        <taxon>Tracheophyta</taxon>
        <taxon>Spermatophyta</taxon>
        <taxon>Magnoliopsida</taxon>
        <taxon>eudicotyledons</taxon>
        <taxon>Gunneridae</taxon>
        <taxon>Pentapetalae</taxon>
        <taxon>asterids</taxon>
        <taxon>lamiids</taxon>
        <taxon>Solanales</taxon>
        <taxon>Convolvulaceae</taxon>
        <taxon>Cuscuteae</taxon>
        <taxon>Cuscuta</taxon>
        <taxon>Cuscuta subgen. Grammica</taxon>
        <taxon>Cuscuta sect. Cleistogrammica</taxon>
    </lineage>
</organism>
<gene>
    <name evidence="4" type="ORF">CCAM_LOCUS22415</name>
</gene>
<dbReference type="GO" id="GO:0008168">
    <property type="term" value="F:methyltransferase activity"/>
    <property type="evidence" value="ECO:0007669"/>
    <property type="project" value="UniProtKB-KW"/>
</dbReference>
<dbReference type="GO" id="GO:0032259">
    <property type="term" value="P:methylation"/>
    <property type="evidence" value="ECO:0007669"/>
    <property type="project" value="UniProtKB-KW"/>
</dbReference>
<keyword evidence="1 2" id="KW-0808">Transferase</keyword>
<dbReference type="InterPro" id="IPR030384">
    <property type="entry name" value="MeTrfase_SMT"/>
</dbReference>
<dbReference type="PANTHER" id="PTHR44742">
    <property type="match status" value="1"/>
</dbReference>
<sequence>MQRDFSLQMEAQFTRLKALIISTSALDKLIELLENVLYGEIEHDEGVCTLFDHIDEILKNLRSFCPIGGRKGIHLAPIVKDTSGYERLRVEPHPKNENNSEFLVMKEDDNVTIKNDESSHKSDLALYDTSGVVDTTRFSSSVTSCVPSSLSPSFFFSFFFFLLFHLPHLSSVPPISAGSINMDNALVLFPTPKEIETANKIPPFVDTFYNLVTDIYEWGWGQSFHFSPSIQGKSHRDATRIHEEMAVDLLGVKAGD</sequence>
<accession>A0A484LWL8</accession>
<dbReference type="AlphaFoldDB" id="A0A484LWL8"/>
<evidence type="ECO:0000259" key="3">
    <source>
        <dbReference type="PROSITE" id="PS51685"/>
    </source>
</evidence>
<keyword evidence="2" id="KW-0489">Methyltransferase</keyword>
<feature type="domain" description="SAM-dependent methyltransferase Erg6/SMT-type" evidence="3">
    <location>
        <begin position="208"/>
        <end position="256"/>
    </location>
</feature>
<evidence type="ECO:0000256" key="2">
    <source>
        <dbReference type="PROSITE-ProRule" id="PRU01022"/>
    </source>
</evidence>
<name>A0A484LWL8_9ASTE</name>
<keyword evidence="2" id="KW-0949">S-adenosyl-L-methionine</keyword>
<proteinExistence type="inferred from homology"/>
<reference evidence="4 5" key="1">
    <citation type="submission" date="2018-04" db="EMBL/GenBank/DDBJ databases">
        <authorList>
            <person name="Vogel A."/>
        </authorList>
    </citation>
    <scope>NUCLEOTIDE SEQUENCE [LARGE SCALE GENOMIC DNA]</scope>
</reference>
<dbReference type="EMBL" id="OOIL02002123">
    <property type="protein sequence ID" value="VFQ80639.1"/>
    <property type="molecule type" value="Genomic_DNA"/>
</dbReference>
<comment type="similarity">
    <text evidence="2">Belongs to the class I-like SAM-binding methyltransferase superfamily. Erg6/SMT family.</text>
</comment>
<dbReference type="OrthoDB" id="4310724at2759"/>
<evidence type="ECO:0000256" key="1">
    <source>
        <dbReference type="ARBA" id="ARBA00022679"/>
    </source>
</evidence>